<name>A0ABU3BRT2_9BACT</name>
<comment type="caution">
    <text evidence="1">The sequence shown here is derived from an EMBL/GenBank/DDBJ whole genome shotgun (WGS) entry which is preliminary data.</text>
</comment>
<keyword evidence="2" id="KW-1185">Reference proteome</keyword>
<proteinExistence type="predicted"/>
<sequence>MIDAQSQCTACTHLERQVTDDLLCSAFPDGIPDEIWTNEVAHTRSYPGDNGIHLELIPLDVLGQPGAQA</sequence>
<evidence type="ECO:0000313" key="1">
    <source>
        <dbReference type="EMBL" id="MDT0631999.1"/>
    </source>
</evidence>
<accession>A0ABU3BRT2</accession>
<dbReference type="EMBL" id="JAVRHT010000020">
    <property type="protein sequence ID" value="MDT0631999.1"/>
    <property type="molecule type" value="Genomic_DNA"/>
</dbReference>
<dbReference type="Proteomes" id="UP001267426">
    <property type="component" value="Unassembled WGS sequence"/>
</dbReference>
<protein>
    <submittedName>
        <fullName evidence="1">Uncharacterized protein</fullName>
    </submittedName>
</protein>
<evidence type="ECO:0000313" key="2">
    <source>
        <dbReference type="Proteomes" id="UP001267426"/>
    </source>
</evidence>
<organism evidence="1 2">
    <name type="scientific">Rubrivirga litoralis</name>
    <dbReference type="NCBI Taxonomy" id="3075598"/>
    <lineage>
        <taxon>Bacteria</taxon>
        <taxon>Pseudomonadati</taxon>
        <taxon>Rhodothermota</taxon>
        <taxon>Rhodothermia</taxon>
        <taxon>Rhodothermales</taxon>
        <taxon>Rubricoccaceae</taxon>
        <taxon>Rubrivirga</taxon>
    </lineage>
</organism>
<dbReference type="RefSeq" id="WP_311663512.1">
    <property type="nucleotide sequence ID" value="NZ_JAVRHT010000020.1"/>
</dbReference>
<gene>
    <name evidence="1" type="ORF">RM540_09595</name>
</gene>
<reference evidence="1 2" key="1">
    <citation type="submission" date="2023-09" db="EMBL/GenBank/DDBJ databases">
        <authorList>
            <person name="Rey-Velasco X."/>
        </authorList>
    </citation>
    <scope>NUCLEOTIDE SEQUENCE [LARGE SCALE GENOMIC DNA]</scope>
    <source>
        <strain evidence="1 2">F394</strain>
    </source>
</reference>